<dbReference type="AlphaFoldDB" id="A0A9D4N7H7"/>
<sequence>MENDDIFHNVTMSEEICHQKGFAEGKKVGEQKGLVEGQKLGWEKGAAIGSEVGFYSGFAESLLEEMKKEPETKQRAVKTLERILSVCREFPLTEPQNPELPTRLEELRSKFKQVCSQLGIKADAQKPDVKGVSF</sequence>
<keyword evidence="2" id="KW-1185">Reference proteome</keyword>
<gene>
    <name evidence="1" type="ORF">DPMN_013336</name>
</gene>
<dbReference type="PANTHER" id="PTHR28532:SF1">
    <property type="entry name" value="ORAL CANCER OVEREXPRESSED 1"/>
    <property type="match status" value="1"/>
</dbReference>
<proteinExistence type="predicted"/>
<dbReference type="InterPro" id="IPR052436">
    <property type="entry name" value="LTO1_adapter"/>
</dbReference>
<reference evidence="1" key="1">
    <citation type="journal article" date="2019" name="bioRxiv">
        <title>The Genome of the Zebra Mussel, Dreissena polymorpha: A Resource for Invasive Species Research.</title>
        <authorList>
            <person name="McCartney M.A."/>
            <person name="Auch B."/>
            <person name="Kono T."/>
            <person name="Mallez S."/>
            <person name="Zhang Y."/>
            <person name="Obille A."/>
            <person name="Becker A."/>
            <person name="Abrahante J.E."/>
            <person name="Garbe J."/>
            <person name="Badalamenti J.P."/>
            <person name="Herman A."/>
            <person name="Mangelson H."/>
            <person name="Liachko I."/>
            <person name="Sullivan S."/>
            <person name="Sone E.D."/>
            <person name="Koren S."/>
            <person name="Silverstein K.A.T."/>
            <person name="Beckman K.B."/>
            <person name="Gohl D.M."/>
        </authorList>
    </citation>
    <scope>NUCLEOTIDE SEQUENCE</scope>
    <source>
        <strain evidence="1">Duluth1</strain>
        <tissue evidence="1">Whole animal</tissue>
    </source>
</reference>
<organism evidence="1 2">
    <name type="scientific">Dreissena polymorpha</name>
    <name type="common">Zebra mussel</name>
    <name type="synonym">Mytilus polymorpha</name>
    <dbReference type="NCBI Taxonomy" id="45954"/>
    <lineage>
        <taxon>Eukaryota</taxon>
        <taxon>Metazoa</taxon>
        <taxon>Spiralia</taxon>
        <taxon>Lophotrochozoa</taxon>
        <taxon>Mollusca</taxon>
        <taxon>Bivalvia</taxon>
        <taxon>Autobranchia</taxon>
        <taxon>Heteroconchia</taxon>
        <taxon>Euheterodonta</taxon>
        <taxon>Imparidentia</taxon>
        <taxon>Neoheterodontei</taxon>
        <taxon>Myida</taxon>
        <taxon>Dreissenoidea</taxon>
        <taxon>Dreissenidae</taxon>
        <taxon>Dreissena</taxon>
    </lineage>
</organism>
<reference evidence="1" key="2">
    <citation type="submission" date="2020-11" db="EMBL/GenBank/DDBJ databases">
        <authorList>
            <person name="McCartney M.A."/>
            <person name="Auch B."/>
            <person name="Kono T."/>
            <person name="Mallez S."/>
            <person name="Becker A."/>
            <person name="Gohl D.M."/>
            <person name="Silverstein K.A.T."/>
            <person name="Koren S."/>
            <person name="Bechman K.B."/>
            <person name="Herman A."/>
            <person name="Abrahante J.E."/>
            <person name="Garbe J."/>
        </authorList>
    </citation>
    <scope>NUCLEOTIDE SEQUENCE</scope>
    <source>
        <strain evidence="1">Duluth1</strain>
        <tissue evidence="1">Whole animal</tissue>
    </source>
</reference>
<protein>
    <recommendedName>
        <fullName evidence="3">Oral cancer-overexpressed protein 1</fullName>
    </recommendedName>
</protein>
<dbReference type="Proteomes" id="UP000828390">
    <property type="component" value="Unassembled WGS sequence"/>
</dbReference>
<evidence type="ECO:0008006" key="3">
    <source>
        <dbReference type="Google" id="ProtNLM"/>
    </source>
</evidence>
<dbReference type="PANTHER" id="PTHR28532">
    <property type="entry name" value="GEO13458P1"/>
    <property type="match status" value="1"/>
</dbReference>
<evidence type="ECO:0000313" key="1">
    <source>
        <dbReference type="EMBL" id="KAH3889283.1"/>
    </source>
</evidence>
<accession>A0A9D4N7H7</accession>
<comment type="caution">
    <text evidence="1">The sequence shown here is derived from an EMBL/GenBank/DDBJ whole genome shotgun (WGS) entry which is preliminary data.</text>
</comment>
<evidence type="ECO:0000313" key="2">
    <source>
        <dbReference type="Proteomes" id="UP000828390"/>
    </source>
</evidence>
<name>A0A9D4N7H7_DREPO</name>
<dbReference type="EMBL" id="JAIWYP010000001">
    <property type="protein sequence ID" value="KAH3889283.1"/>
    <property type="molecule type" value="Genomic_DNA"/>
</dbReference>